<dbReference type="PANTHER" id="PTHR10037">
    <property type="entry name" value="VOLTAGE-GATED CATION CHANNEL CALCIUM AND SODIUM"/>
    <property type="match status" value="1"/>
</dbReference>
<dbReference type="Pfam" id="PF13499">
    <property type="entry name" value="EF-hand_7"/>
    <property type="match status" value="1"/>
</dbReference>
<organism evidence="10 11">
    <name type="scientific">Effrenium voratum</name>
    <dbReference type="NCBI Taxonomy" id="2562239"/>
    <lineage>
        <taxon>Eukaryota</taxon>
        <taxon>Sar</taxon>
        <taxon>Alveolata</taxon>
        <taxon>Dinophyceae</taxon>
        <taxon>Suessiales</taxon>
        <taxon>Symbiodiniaceae</taxon>
        <taxon>Effrenium</taxon>
    </lineage>
</organism>
<dbReference type="GO" id="GO:0005248">
    <property type="term" value="F:voltage-gated sodium channel activity"/>
    <property type="evidence" value="ECO:0007669"/>
    <property type="project" value="TreeGrafter"/>
</dbReference>
<dbReference type="SUPFAM" id="SSF47473">
    <property type="entry name" value="EF-hand"/>
    <property type="match status" value="1"/>
</dbReference>
<dbReference type="CDD" id="cd00051">
    <property type="entry name" value="EFh"/>
    <property type="match status" value="1"/>
</dbReference>
<keyword evidence="3" id="KW-0106">Calcium</keyword>
<feature type="transmembrane region" description="Helical" evidence="8">
    <location>
        <begin position="311"/>
        <end position="333"/>
    </location>
</feature>
<feature type="transmembrane region" description="Helical" evidence="8">
    <location>
        <begin position="217"/>
        <end position="236"/>
    </location>
</feature>
<dbReference type="SUPFAM" id="SSF81324">
    <property type="entry name" value="Voltage-gated potassium channels"/>
    <property type="match status" value="1"/>
</dbReference>
<dbReference type="Pfam" id="PF00520">
    <property type="entry name" value="Ion_trans"/>
    <property type="match status" value="1"/>
</dbReference>
<evidence type="ECO:0000256" key="5">
    <source>
        <dbReference type="ARBA" id="ARBA00023136"/>
    </source>
</evidence>
<proteinExistence type="predicted"/>
<keyword evidence="4 8" id="KW-1133">Transmembrane helix</keyword>
<feature type="domain" description="EF-hand" evidence="9">
    <location>
        <begin position="483"/>
        <end position="518"/>
    </location>
</feature>
<dbReference type="InterPro" id="IPR005821">
    <property type="entry name" value="Ion_trans_dom"/>
</dbReference>
<dbReference type="InterPro" id="IPR027359">
    <property type="entry name" value="Volt_channel_dom_sf"/>
</dbReference>
<evidence type="ECO:0000256" key="1">
    <source>
        <dbReference type="ARBA" id="ARBA00004141"/>
    </source>
</evidence>
<keyword evidence="2 8" id="KW-0812">Transmembrane</keyword>
<dbReference type="Gene3D" id="1.10.238.10">
    <property type="entry name" value="EF-hand"/>
    <property type="match status" value="1"/>
</dbReference>
<dbReference type="InterPro" id="IPR002048">
    <property type="entry name" value="EF_hand_dom"/>
</dbReference>
<evidence type="ECO:0000313" key="11">
    <source>
        <dbReference type="Proteomes" id="UP001178507"/>
    </source>
</evidence>
<dbReference type="GO" id="GO:0001518">
    <property type="term" value="C:voltage-gated sodium channel complex"/>
    <property type="evidence" value="ECO:0007669"/>
    <property type="project" value="TreeGrafter"/>
</dbReference>
<comment type="caution">
    <text evidence="10">The sequence shown here is derived from an EMBL/GenBank/DDBJ whole genome shotgun (WGS) entry which is preliminary data.</text>
</comment>
<feature type="domain" description="EF-hand" evidence="9">
    <location>
        <begin position="440"/>
        <end position="475"/>
    </location>
</feature>
<evidence type="ECO:0000256" key="6">
    <source>
        <dbReference type="SAM" id="Coils"/>
    </source>
</evidence>
<keyword evidence="6" id="KW-0175">Coiled coil</keyword>
<dbReference type="InterPro" id="IPR018247">
    <property type="entry name" value="EF_Hand_1_Ca_BS"/>
</dbReference>
<feature type="compositionally biased region" description="Polar residues" evidence="7">
    <location>
        <begin position="91"/>
        <end position="102"/>
    </location>
</feature>
<evidence type="ECO:0000256" key="7">
    <source>
        <dbReference type="SAM" id="MobiDB-lite"/>
    </source>
</evidence>
<dbReference type="Proteomes" id="UP001178507">
    <property type="component" value="Unassembled WGS sequence"/>
</dbReference>
<dbReference type="InterPro" id="IPR043203">
    <property type="entry name" value="VGCC_Ca_Na"/>
</dbReference>
<dbReference type="InterPro" id="IPR011992">
    <property type="entry name" value="EF-hand-dom_pair"/>
</dbReference>
<feature type="transmembrane region" description="Helical" evidence="8">
    <location>
        <begin position="394"/>
        <end position="415"/>
    </location>
</feature>
<evidence type="ECO:0000256" key="2">
    <source>
        <dbReference type="ARBA" id="ARBA00022692"/>
    </source>
</evidence>
<comment type="subcellular location">
    <subcellularLocation>
        <location evidence="1">Membrane</location>
        <topology evidence="1">Multi-pass membrane protein</topology>
    </subcellularLocation>
</comment>
<keyword evidence="5 8" id="KW-0472">Membrane</keyword>
<dbReference type="PROSITE" id="PS50222">
    <property type="entry name" value="EF_HAND_2"/>
    <property type="match status" value="2"/>
</dbReference>
<reference evidence="10" key="1">
    <citation type="submission" date="2023-08" db="EMBL/GenBank/DDBJ databases">
        <authorList>
            <person name="Chen Y."/>
            <person name="Shah S."/>
            <person name="Dougan E. K."/>
            <person name="Thang M."/>
            <person name="Chan C."/>
        </authorList>
    </citation>
    <scope>NUCLEOTIDE SEQUENCE</scope>
</reference>
<dbReference type="AlphaFoldDB" id="A0AA36IEA8"/>
<feature type="region of interest" description="Disordered" evidence="7">
    <location>
        <begin position="50"/>
        <end position="148"/>
    </location>
</feature>
<dbReference type="Gene3D" id="1.10.287.70">
    <property type="match status" value="1"/>
</dbReference>
<dbReference type="Gene3D" id="1.20.120.350">
    <property type="entry name" value="Voltage-gated potassium channels. Chain C"/>
    <property type="match status" value="1"/>
</dbReference>
<keyword evidence="11" id="KW-1185">Reference proteome</keyword>
<feature type="transmembrane region" description="Helical" evidence="8">
    <location>
        <begin position="248"/>
        <end position="268"/>
    </location>
</feature>
<dbReference type="PANTHER" id="PTHR10037:SF62">
    <property type="entry name" value="SODIUM CHANNEL PROTEIN 60E"/>
    <property type="match status" value="1"/>
</dbReference>
<dbReference type="SMART" id="SM00054">
    <property type="entry name" value="EFh"/>
    <property type="match status" value="2"/>
</dbReference>
<evidence type="ECO:0000313" key="10">
    <source>
        <dbReference type="EMBL" id="CAJ1386158.1"/>
    </source>
</evidence>
<accession>A0AA36IEA8</accession>
<evidence type="ECO:0000256" key="3">
    <source>
        <dbReference type="ARBA" id="ARBA00022837"/>
    </source>
</evidence>
<evidence type="ECO:0000259" key="9">
    <source>
        <dbReference type="PROSITE" id="PS50222"/>
    </source>
</evidence>
<evidence type="ECO:0000256" key="4">
    <source>
        <dbReference type="ARBA" id="ARBA00022989"/>
    </source>
</evidence>
<gene>
    <name evidence="10" type="ORF">EVOR1521_LOCUS12598</name>
</gene>
<dbReference type="EMBL" id="CAUJNA010001335">
    <property type="protein sequence ID" value="CAJ1386158.1"/>
    <property type="molecule type" value="Genomic_DNA"/>
</dbReference>
<dbReference type="PROSITE" id="PS00018">
    <property type="entry name" value="EF_HAND_1"/>
    <property type="match status" value="1"/>
</dbReference>
<feature type="transmembrane region" description="Helical" evidence="8">
    <location>
        <begin position="354"/>
        <end position="374"/>
    </location>
</feature>
<feature type="coiled-coil region" evidence="6">
    <location>
        <begin position="7"/>
        <end position="34"/>
    </location>
</feature>
<name>A0AA36IEA8_9DINO</name>
<feature type="compositionally biased region" description="Basic and acidic residues" evidence="7">
    <location>
        <begin position="135"/>
        <end position="148"/>
    </location>
</feature>
<dbReference type="GO" id="GO:0005509">
    <property type="term" value="F:calcium ion binding"/>
    <property type="evidence" value="ECO:0007669"/>
    <property type="project" value="InterPro"/>
</dbReference>
<sequence length="562" mass="62674">MADESFKELLQKLERQHSNEVAILQKEIRDLKAKALVKLEEPKAVLGPKVEAPHSRCVSRENPNQAVPHEVDHRKPAGDLQDVESVDGAETNGNVNRISTSLEVPRTKPPQLHMGTVSSMGTASGSFSVSSPTGEPKDTPEAESKPKEPLGCMGTCEKWVKSDAFELAVAGLVALNFFTMAAEMQYEGLQIGYVLGHRWLTAPASEFWPGAATVFEVFRMVFLVAFSVEILVRVFFLRGQFCKTAFNIIDFSALLASIVELFSLNLPVDPTLLRLCRLAKLFRTIRVLRFSGMLDSLSMLARCMSSSGLTLVWSLVFLLVIQLIAAMMVCLMVKPYLEDASLSANPTFLAEQQAVYRYYGTFSIAVLTLFEVFFANWSPACRVLTDNISEWYSLLFLIYRCAIGFAVINVVNAVFVQQTLQVAKGDEEVLFLEKQKAEEKYFKNVAKIFKKLDTSGDGLLSWSEFNQLLEDPKLRFLLDKLEIAAGDLKVLFDLLDDTGDGEISVQEFIEGVTRFKGAAKSLDVGQLLLRTRRLERSIIAIERCLIPDHHARGSTKERTGTE</sequence>
<evidence type="ECO:0000256" key="8">
    <source>
        <dbReference type="SAM" id="Phobius"/>
    </source>
</evidence>
<protein>
    <recommendedName>
        <fullName evidence="9">EF-hand domain-containing protein</fullName>
    </recommendedName>
</protein>
<feature type="compositionally biased region" description="Polar residues" evidence="7">
    <location>
        <begin position="116"/>
        <end position="133"/>
    </location>
</feature>